<dbReference type="AlphaFoldDB" id="A0A7S2EQ50"/>
<organism evidence="2">
    <name type="scientific">Trieres chinensis</name>
    <name type="common">Marine centric diatom</name>
    <name type="synonym">Odontella sinensis</name>
    <dbReference type="NCBI Taxonomy" id="1514140"/>
    <lineage>
        <taxon>Eukaryota</taxon>
        <taxon>Sar</taxon>
        <taxon>Stramenopiles</taxon>
        <taxon>Ochrophyta</taxon>
        <taxon>Bacillariophyta</taxon>
        <taxon>Mediophyceae</taxon>
        <taxon>Biddulphiophycidae</taxon>
        <taxon>Eupodiscales</taxon>
        <taxon>Parodontellaceae</taxon>
        <taxon>Trieres</taxon>
    </lineage>
</organism>
<reference evidence="2" key="1">
    <citation type="submission" date="2021-01" db="EMBL/GenBank/DDBJ databases">
        <authorList>
            <person name="Corre E."/>
            <person name="Pelletier E."/>
            <person name="Niang G."/>
            <person name="Scheremetjew M."/>
            <person name="Finn R."/>
            <person name="Kale V."/>
            <person name="Holt S."/>
            <person name="Cochrane G."/>
            <person name="Meng A."/>
            <person name="Brown T."/>
            <person name="Cohen L."/>
        </authorList>
    </citation>
    <scope>NUCLEOTIDE SEQUENCE</scope>
    <source>
        <strain evidence="2">Grunow 1884</strain>
    </source>
</reference>
<dbReference type="SUPFAM" id="SSF140736">
    <property type="entry name" value="Rv1873-like"/>
    <property type="match status" value="1"/>
</dbReference>
<dbReference type="Gene3D" id="1.25.40.380">
    <property type="entry name" value="Protein of unknown function DUF1810"/>
    <property type="match status" value="1"/>
</dbReference>
<sequence>MNMPVGNQRLDMRQLTVLDSILAAQEGNVPWFPSYADALAEIRRGCKMSCWMWYVWPSLSLVRKTRFPSLLLRSLDEARHYLSHEVLGKRLLEITVEATKKIVQDNIPPKILFGSIDSVKFHETCTLFAFAASANEDEDSAKIFLEALLPFDGPNKTVVLALLDDEEPGLTAHRQKPHIEAMFHKLGEDGSKKIDKKEKQKRRIQNPHFKVQRDKLDSFLSKKRLTQGNNGPHHQNINSLLK</sequence>
<name>A0A7S2EQ50_TRICV</name>
<proteinExistence type="predicted"/>
<evidence type="ECO:0000256" key="1">
    <source>
        <dbReference type="SAM" id="MobiDB-lite"/>
    </source>
</evidence>
<dbReference type="Pfam" id="PF08837">
    <property type="entry name" value="DUF1810"/>
    <property type="match status" value="1"/>
</dbReference>
<dbReference type="InterPro" id="IPR036287">
    <property type="entry name" value="Rv1873-like_sf"/>
</dbReference>
<gene>
    <name evidence="2" type="ORF">OSIN01602_LOCUS14639</name>
</gene>
<accession>A0A7S2EQ50</accession>
<dbReference type="InterPro" id="IPR014937">
    <property type="entry name" value="DUF1810"/>
</dbReference>
<feature type="region of interest" description="Disordered" evidence="1">
    <location>
        <begin position="222"/>
        <end position="242"/>
    </location>
</feature>
<dbReference type="EMBL" id="HBGO01025520">
    <property type="protein sequence ID" value="CAD9348701.1"/>
    <property type="molecule type" value="Transcribed_RNA"/>
</dbReference>
<feature type="compositionally biased region" description="Polar residues" evidence="1">
    <location>
        <begin position="226"/>
        <end position="242"/>
    </location>
</feature>
<evidence type="ECO:0000313" key="2">
    <source>
        <dbReference type="EMBL" id="CAD9348701.1"/>
    </source>
</evidence>
<protein>
    <submittedName>
        <fullName evidence="2">Uncharacterized protein</fullName>
    </submittedName>
</protein>